<proteinExistence type="predicted"/>
<name>A0A974D6H6_XENLA</name>
<dbReference type="Proteomes" id="UP000694892">
    <property type="component" value="Chromosome 3S"/>
</dbReference>
<protein>
    <submittedName>
        <fullName evidence="1">Uncharacterized protein</fullName>
    </submittedName>
</protein>
<evidence type="ECO:0000313" key="2">
    <source>
        <dbReference type="Proteomes" id="UP000694892"/>
    </source>
</evidence>
<sequence length="103" mass="11884">MADPLAKMKSDWLLVPTRARNQQSLLAEWFSVFGDSSFYFDLDLDFIFLISWDFLVSTPRFFSGVSRSSSFRVQGLYYGTMWDLFFKPLTLSFPSTGGPLAWI</sequence>
<dbReference type="EMBL" id="CM004471">
    <property type="protein sequence ID" value="OCT86107.1"/>
    <property type="molecule type" value="Genomic_DNA"/>
</dbReference>
<accession>A0A974D6H6</accession>
<dbReference type="AlphaFoldDB" id="A0A974D6H6"/>
<organism evidence="1 2">
    <name type="scientific">Xenopus laevis</name>
    <name type="common">African clawed frog</name>
    <dbReference type="NCBI Taxonomy" id="8355"/>
    <lineage>
        <taxon>Eukaryota</taxon>
        <taxon>Metazoa</taxon>
        <taxon>Chordata</taxon>
        <taxon>Craniata</taxon>
        <taxon>Vertebrata</taxon>
        <taxon>Euteleostomi</taxon>
        <taxon>Amphibia</taxon>
        <taxon>Batrachia</taxon>
        <taxon>Anura</taxon>
        <taxon>Pipoidea</taxon>
        <taxon>Pipidae</taxon>
        <taxon>Xenopodinae</taxon>
        <taxon>Xenopus</taxon>
        <taxon>Xenopus</taxon>
    </lineage>
</organism>
<reference evidence="2" key="1">
    <citation type="journal article" date="2016" name="Nature">
        <title>Genome evolution in the allotetraploid frog Xenopus laevis.</title>
        <authorList>
            <person name="Session A.M."/>
            <person name="Uno Y."/>
            <person name="Kwon T."/>
            <person name="Chapman J.A."/>
            <person name="Toyoda A."/>
            <person name="Takahashi S."/>
            <person name="Fukui A."/>
            <person name="Hikosaka A."/>
            <person name="Suzuki A."/>
            <person name="Kondo M."/>
            <person name="van Heeringen S.J."/>
            <person name="Quigley I."/>
            <person name="Heinz S."/>
            <person name="Ogino H."/>
            <person name="Ochi H."/>
            <person name="Hellsten U."/>
            <person name="Lyons J.B."/>
            <person name="Simakov O."/>
            <person name="Putnam N."/>
            <person name="Stites J."/>
            <person name="Kuroki Y."/>
            <person name="Tanaka T."/>
            <person name="Michiue T."/>
            <person name="Watanabe M."/>
            <person name="Bogdanovic O."/>
            <person name="Lister R."/>
            <person name="Georgiou G."/>
            <person name="Paranjpe S.S."/>
            <person name="van Kruijsbergen I."/>
            <person name="Shu S."/>
            <person name="Carlson J."/>
            <person name="Kinoshita T."/>
            <person name="Ohta Y."/>
            <person name="Mawaribuchi S."/>
            <person name="Jenkins J."/>
            <person name="Grimwood J."/>
            <person name="Schmutz J."/>
            <person name="Mitros T."/>
            <person name="Mozaffari S.V."/>
            <person name="Suzuki Y."/>
            <person name="Haramoto Y."/>
            <person name="Yamamoto T.S."/>
            <person name="Takagi C."/>
            <person name="Heald R."/>
            <person name="Miller K."/>
            <person name="Haudenschild C."/>
            <person name="Kitzman J."/>
            <person name="Nakayama T."/>
            <person name="Izutsu Y."/>
            <person name="Robert J."/>
            <person name="Fortriede J."/>
            <person name="Burns K."/>
            <person name="Lotay V."/>
            <person name="Karimi K."/>
            <person name="Yasuoka Y."/>
            <person name="Dichmann D.S."/>
            <person name="Flajnik M.F."/>
            <person name="Houston D.W."/>
            <person name="Shendure J."/>
            <person name="DuPasquier L."/>
            <person name="Vize P.D."/>
            <person name="Zorn A.M."/>
            <person name="Ito M."/>
            <person name="Marcotte E.M."/>
            <person name="Wallingford J.B."/>
            <person name="Ito Y."/>
            <person name="Asashima M."/>
            <person name="Ueno N."/>
            <person name="Matsuda Y."/>
            <person name="Veenstra G.J."/>
            <person name="Fujiyama A."/>
            <person name="Harland R.M."/>
            <person name="Taira M."/>
            <person name="Rokhsar D.S."/>
        </authorList>
    </citation>
    <scope>NUCLEOTIDE SEQUENCE [LARGE SCALE GENOMIC DNA]</scope>
    <source>
        <strain evidence="2">J</strain>
    </source>
</reference>
<gene>
    <name evidence="1" type="ORF">XELAEV_18019801mg</name>
</gene>
<evidence type="ECO:0000313" key="1">
    <source>
        <dbReference type="EMBL" id="OCT86107.1"/>
    </source>
</evidence>